<dbReference type="Pfam" id="PF00175">
    <property type="entry name" value="NAD_binding_1"/>
    <property type="match status" value="1"/>
</dbReference>
<dbReference type="Pfam" id="PF00258">
    <property type="entry name" value="Flavodoxin_1"/>
    <property type="match status" value="1"/>
</dbReference>
<comment type="cofactor">
    <cofactor evidence="10">
        <name>FAD</name>
        <dbReference type="ChEBI" id="CHEBI:57692"/>
    </cofactor>
    <text evidence="10">Binds 1 FAD per subunit.</text>
</comment>
<dbReference type="InterPro" id="IPR023173">
    <property type="entry name" value="NADPH_Cyt_P450_Rdtase_alpha"/>
</dbReference>
<dbReference type="PANTHER" id="PTHR19384:SF128">
    <property type="entry name" value="NADPH OXIDOREDUCTASE A"/>
    <property type="match status" value="1"/>
</dbReference>
<dbReference type="InterPro" id="IPR039261">
    <property type="entry name" value="FNR_nucleotide-bd"/>
</dbReference>
<comment type="caution">
    <text evidence="13">The sequence shown here is derived from an EMBL/GenBank/DDBJ whole genome shotgun (WGS) entry which is preliminary data.</text>
</comment>
<dbReference type="InterPro" id="IPR001433">
    <property type="entry name" value="OxRdtase_FAD/NAD-bd"/>
</dbReference>
<evidence type="ECO:0000256" key="6">
    <source>
        <dbReference type="ARBA" id="ARBA00022857"/>
    </source>
</evidence>
<sequence>MTVATLSPLPEDKQALASRLVEGLDIPALHWLSGYFAGVAVQRLGSGRQTPGEAVAPAAEALARLTVLYGSQTGNAKRLAEELGRRATAAGLAVRVVRADAYPTRELKQERLLYVVISTQGDAEPPDDARALLEFLGSARAPKLEGLHYAVLGLGDSSYPQFCAIGRQLDERLQVLGGQRLFAAGEADVDLETVTQPWLEQALQQAREQLKTSAPLAKVTTLRTARSTPAWHRDQPFAAPLLLNQRITSRDSDRDVRHLELSLEGSGLRYAPGDALGIWPTQAPALIEAVLGTLQLDGDALVQAGGEELPLRIWLAERRELTQLTRPFFAAHAERSGDQSLREQLAPTARDALAATFSHWQLLDLLRRHPAAWQADELVAALRPLAPRLYSIASSQSVVGEEVHLTVSHVDYLLNGEARWGAASRYLAQRAEGESVPVFIEANERFHLPADNERDIIMIGPGTGVAPFRAFVQERTERGAAGRNWLLFGNPHFHADFLYQTEWQQALKSGQLHRLDLAFSRDQQDKIYVQHRLREQGRRLYEWLDGGAHLYVCGDASRMAKDVHKALIEIVTEHSGRTAEDAEAWLNQLIQQGRYARDVY</sequence>
<dbReference type="InterPro" id="IPR029039">
    <property type="entry name" value="Flavoprotein-like_sf"/>
</dbReference>
<dbReference type="EC" id="1.8.1.2" evidence="10"/>
<dbReference type="SUPFAM" id="SSF52218">
    <property type="entry name" value="Flavoproteins"/>
    <property type="match status" value="1"/>
</dbReference>
<evidence type="ECO:0000259" key="11">
    <source>
        <dbReference type="PROSITE" id="PS50902"/>
    </source>
</evidence>
<evidence type="ECO:0000313" key="14">
    <source>
        <dbReference type="Proteomes" id="UP000651010"/>
    </source>
</evidence>
<dbReference type="SUPFAM" id="SSF52343">
    <property type="entry name" value="Ferredoxin reductase-like, C-terminal NADP-linked domain"/>
    <property type="match status" value="1"/>
</dbReference>
<dbReference type="Gene3D" id="3.40.50.80">
    <property type="entry name" value="Nucleotide-binding domain of ferredoxin-NADP reductase (FNR) module"/>
    <property type="match status" value="1"/>
</dbReference>
<keyword evidence="6 10" id="KW-0521">NADP</keyword>
<organism evidence="13 14">
    <name type="scientific">Dyella acidiphila</name>
    <dbReference type="NCBI Taxonomy" id="2775866"/>
    <lineage>
        <taxon>Bacteria</taxon>
        <taxon>Pseudomonadati</taxon>
        <taxon>Pseudomonadota</taxon>
        <taxon>Gammaproteobacteria</taxon>
        <taxon>Lysobacterales</taxon>
        <taxon>Rhodanobacteraceae</taxon>
        <taxon>Dyella</taxon>
    </lineage>
</organism>
<keyword evidence="14" id="KW-1185">Reference proteome</keyword>
<dbReference type="GO" id="GO:0004783">
    <property type="term" value="F:sulfite reductase (NADPH) activity"/>
    <property type="evidence" value="ECO:0007669"/>
    <property type="project" value="UniProtKB-EC"/>
</dbReference>
<keyword evidence="3 10" id="KW-0285">Flavoprotein</keyword>
<keyword evidence="4 10" id="KW-0288">FMN</keyword>
<keyword evidence="9 10" id="KW-0198">Cysteine biosynthesis</keyword>
<evidence type="ECO:0000256" key="1">
    <source>
        <dbReference type="ARBA" id="ARBA00022448"/>
    </source>
</evidence>
<dbReference type="PROSITE" id="PS51384">
    <property type="entry name" value="FAD_FR"/>
    <property type="match status" value="1"/>
</dbReference>
<dbReference type="NCBIfam" id="TIGR01931">
    <property type="entry name" value="cysJ"/>
    <property type="match status" value="1"/>
</dbReference>
<proteinExistence type="predicted"/>
<dbReference type="CDD" id="cd06199">
    <property type="entry name" value="SiR"/>
    <property type="match status" value="1"/>
</dbReference>
<dbReference type="EMBL" id="JACZZA010000003">
    <property type="protein sequence ID" value="MBE1160358.1"/>
    <property type="molecule type" value="Genomic_DNA"/>
</dbReference>
<evidence type="ECO:0000256" key="10">
    <source>
        <dbReference type="PIRNR" id="PIRNR000207"/>
    </source>
</evidence>
<dbReference type="InterPro" id="IPR008254">
    <property type="entry name" value="Flavodoxin/NO_synth"/>
</dbReference>
<keyword evidence="7 10" id="KW-0249">Electron transport</keyword>
<dbReference type="Proteomes" id="UP000651010">
    <property type="component" value="Unassembled WGS sequence"/>
</dbReference>
<evidence type="ECO:0000259" key="12">
    <source>
        <dbReference type="PROSITE" id="PS51384"/>
    </source>
</evidence>
<comment type="pathway">
    <text evidence="10">Sulfur metabolism; hydrogen sulfide biosynthesis; hydrogen sulfide from sulfite (NADPH route): step 1/1.</text>
</comment>
<dbReference type="RefSeq" id="WP_192555209.1">
    <property type="nucleotide sequence ID" value="NZ_JACZZA010000003.1"/>
</dbReference>
<dbReference type="Pfam" id="PF00667">
    <property type="entry name" value="FAD_binding_1"/>
    <property type="match status" value="1"/>
</dbReference>
<dbReference type="InterPro" id="IPR001094">
    <property type="entry name" value="Flavdoxin-like"/>
</dbReference>
<dbReference type="InterPro" id="IPR003097">
    <property type="entry name" value="CysJ-like_FAD-binding"/>
</dbReference>
<evidence type="ECO:0000256" key="9">
    <source>
        <dbReference type="ARBA" id="ARBA00023192"/>
    </source>
</evidence>
<evidence type="ECO:0000256" key="5">
    <source>
        <dbReference type="ARBA" id="ARBA00022827"/>
    </source>
</evidence>
<evidence type="ECO:0000256" key="8">
    <source>
        <dbReference type="ARBA" id="ARBA00023002"/>
    </source>
</evidence>
<comment type="function">
    <text evidence="10">Component of the sulfite reductase complex that catalyzes the 6-electron reduction of sulfite to sulfide. This is one of several activities required for the biosynthesis of L-cysteine from sulfate. The flavoprotein component catalyzes the electron flow from NADPH -&gt; FAD -&gt; FMN to the hemoprotein component.</text>
</comment>
<keyword evidence="8 10" id="KW-0560">Oxidoreductase</keyword>
<protein>
    <recommendedName>
        <fullName evidence="10">Sulfite reductase [NADPH] flavoprotein alpha-component</fullName>
        <shortName evidence="10">SiR-FP</shortName>
        <ecNumber evidence="10">1.8.1.2</ecNumber>
    </recommendedName>
</protein>
<feature type="domain" description="Flavodoxin-like" evidence="11">
    <location>
        <begin position="65"/>
        <end position="203"/>
    </location>
</feature>
<keyword evidence="1 10" id="KW-0813">Transport</keyword>
<keyword evidence="2 10" id="KW-0028">Amino-acid biosynthesis</keyword>
<comment type="subunit">
    <text evidence="10">Alpha(8)-beta(8). The alpha component is a flavoprotein, the beta component is a hemoprotein.</text>
</comment>
<comment type="cofactor">
    <cofactor evidence="10">
        <name>FMN</name>
        <dbReference type="ChEBI" id="CHEBI:58210"/>
    </cofactor>
    <text evidence="10">Binds 1 FMN per subunit.</text>
</comment>
<keyword evidence="5 10" id="KW-0274">FAD</keyword>
<dbReference type="PRINTS" id="PR00369">
    <property type="entry name" value="FLAVODOXIN"/>
</dbReference>
<evidence type="ECO:0000256" key="2">
    <source>
        <dbReference type="ARBA" id="ARBA00022605"/>
    </source>
</evidence>
<dbReference type="Gene3D" id="1.20.990.10">
    <property type="entry name" value="NADPH-cytochrome p450 Reductase, Chain A, domain 3"/>
    <property type="match status" value="1"/>
</dbReference>
<dbReference type="InterPro" id="IPR010199">
    <property type="entry name" value="CysJ"/>
</dbReference>
<name>A0ABR9G8K9_9GAMM</name>
<dbReference type="InterPro" id="IPR017938">
    <property type="entry name" value="Riboflavin_synthase-like_b-brl"/>
</dbReference>
<evidence type="ECO:0000313" key="13">
    <source>
        <dbReference type="EMBL" id="MBE1160358.1"/>
    </source>
</evidence>
<comment type="catalytic activity">
    <reaction evidence="10">
        <text>hydrogen sulfide + 3 NADP(+) + 3 H2O = sulfite + 3 NADPH + 4 H(+)</text>
        <dbReference type="Rhea" id="RHEA:13801"/>
        <dbReference type="ChEBI" id="CHEBI:15377"/>
        <dbReference type="ChEBI" id="CHEBI:15378"/>
        <dbReference type="ChEBI" id="CHEBI:17359"/>
        <dbReference type="ChEBI" id="CHEBI:29919"/>
        <dbReference type="ChEBI" id="CHEBI:57783"/>
        <dbReference type="ChEBI" id="CHEBI:58349"/>
        <dbReference type="EC" id="1.8.1.2"/>
    </reaction>
</comment>
<dbReference type="PRINTS" id="PR00371">
    <property type="entry name" value="FPNCR"/>
</dbReference>
<gene>
    <name evidence="13" type="ORF">IGX34_08150</name>
</gene>
<evidence type="ECO:0000256" key="7">
    <source>
        <dbReference type="ARBA" id="ARBA00022982"/>
    </source>
</evidence>
<dbReference type="PROSITE" id="PS50902">
    <property type="entry name" value="FLAVODOXIN_LIKE"/>
    <property type="match status" value="1"/>
</dbReference>
<dbReference type="PANTHER" id="PTHR19384">
    <property type="entry name" value="NITRIC OXIDE SYNTHASE-RELATED"/>
    <property type="match status" value="1"/>
</dbReference>
<dbReference type="InterPro" id="IPR017927">
    <property type="entry name" value="FAD-bd_FR_type"/>
</dbReference>
<evidence type="ECO:0000256" key="3">
    <source>
        <dbReference type="ARBA" id="ARBA00022630"/>
    </source>
</evidence>
<evidence type="ECO:0000256" key="4">
    <source>
        <dbReference type="ARBA" id="ARBA00022643"/>
    </source>
</evidence>
<dbReference type="Gene3D" id="2.40.30.10">
    <property type="entry name" value="Translation factors"/>
    <property type="match status" value="1"/>
</dbReference>
<dbReference type="PIRSF" id="PIRSF000207">
    <property type="entry name" value="SiR-FP_CysJ"/>
    <property type="match status" value="1"/>
</dbReference>
<dbReference type="Gene3D" id="3.40.50.360">
    <property type="match status" value="1"/>
</dbReference>
<accession>A0ABR9G8K9</accession>
<feature type="domain" description="FAD-binding FR-type" evidence="12">
    <location>
        <begin position="234"/>
        <end position="449"/>
    </location>
</feature>
<dbReference type="InterPro" id="IPR001709">
    <property type="entry name" value="Flavoprot_Pyr_Nucl_cyt_Rdtase"/>
</dbReference>
<dbReference type="SUPFAM" id="SSF63380">
    <property type="entry name" value="Riboflavin synthase domain-like"/>
    <property type="match status" value="1"/>
</dbReference>
<reference evidence="13 14" key="1">
    <citation type="submission" date="2020-09" db="EMBL/GenBank/DDBJ databases">
        <title>Dyella sp. 7MK23 isolated from forest soil.</title>
        <authorList>
            <person name="Fu J."/>
        </authorList>
    </citation>
    <scope>NUCLEOTIDE SEQUENCE [LARGE SCALE GENOMIC DNA]</scope>
    <source>
        <strain evidence="13 14">7MK23</strain>
    </source>
</reference>